<dbReference type="GO" id="GO:0003700">
    <property type="term" value="F:DNA-binding transcription factor activity"/>
    <property type="evidence" value="ECO:0007669"/>
    <property type="project" value="InterPro"/>
</dbReference>
<dbReference type="PRINTS" id="PR00039">
    <property type="entry name" value="HTHLYSR"/>
</dbReference>
<dbReference type="InterPro" id="IPR005119">
    <property type="entry name" value="LysR_subst-bd"/>
</dbReference>
<evidence type="ECO:0000259" key="5">
    <source>
        <dbReference type="PROSITE" id="PS50931"/>
    </source>
</evidence>
<dbReference type="Pfam" id="PF03466">
    <property type="entry name" value="LysR_substrate"/>
    <property type="match status" value="1"/>
</dbReference>
<dbReference type="Gene3D" id="3.40.190.290">
    <property type="match status" value="1"/>
</dbReference>
<dbReference type="InterPro" id="IPR000847">
    <property type="entry name" value="LysR_HTH_N"/>
</dbReference>
<evidence type="ECO:0000256" key="3">
    <source>
        <dbReference type="ARBA" id="ARBA00023125"/>
    </source>
</evidence>
<dbReference type="SUPFAM" id="SSF53850">
    <property type="entry name" value="Periplasmic binding protein-like II"/>
    <property type="match status" value="1"/>
</dbReference>
<keyword evidence="2" id="KW-0805">Transcription regulation</keyword>
<organism evidence="6 7">
    <name type="scientific">Legionella pneumophila subsp. pneumophila</name>
    <dbReference type="NCBI Taxonomy" id="91891"/>
    <lineage>
        <taxon>Bacteria</taxon>
        <taxon>Pseudomonadati</taxon>
        <taxon>Pseudomonadota</taxon>
        <taxon>Gammaproteobacteria</taxon>
        <taxon>Legionellales</taxon>
        <taxon>Legionellaceae</taxon>
        <taxon>Legionella</taxon>
    </lineage>
</organism>
<protein>
    <submittedName>
        <fullName evidence="6">LysR family transcriptional regulator</fullName>
    </submittedName>
</protein>
<dbReference type="Proteomes" id="UP000277145">
    <property type="component" value="Unassembled WGS sequence"/>
</dbReference>
<evidence type="ECO:0000256" key="1">
    <source>
        <dbReference type="ARBA" id="ARBA00009437"/>
    </source>
</evidence>
<evidence type="ECO:0000256" key="4">
    <source>
        <dbReference type="ARBA" id="ARBA00023163"/>
    </source>
</evidence>
<proteinExistence type="inferred from homology"/>
<dbReference type="AlphaFoldDB" id="A0A3A6UQD7"/>
<feature type="domain" description="HTH lysR-type" evidence="5">
    <location>
        <begin position="48"/>
        <end position="105"/>
    </location>
</feature>
<accession>A0A3A6UQD7</accession>
<dbReference type="Gene3D" id="1.10.10.10">
    <property type="entry name" value="Winged helix-like DNA-binding domain superfamily/Winged helix DNA-binding domain"/>
    <property type="match status" value="1"/>
</dbReference>
<dbReference type="GO" id="GO:0000976">
    <property type="term" value="F:transcription cis-regulatory region binding"/>
    <property type="evidence" value="ECO:0007669"/>
    <property type="project" value="TreeGrafter"/>
</dbReference>
<sequence>MKEWEKYKYYYRNDSFLYVITPGYRLLYNDKNYPSINLSNIMIGFKIMNIADLQSFLAVVELHSISLAAKKLHITQPALSKRIRKLESEWNTQLFISSGLRTELTDKGKQLLPYVRQMVYLSHELISNTGTDKKKPQLLLNIGTTVYIAQTIIPPLIIHMNALDLNYFINTKLIADKDVAHGLSEGAYDLIISPFMSNSAEIKSVPLWREKLIPIVGLSHPLAKIKEKLSFAELAEFDAVLMEKNFIIRRIIDKEAEKQKLTLKIRAEANIIYNNIALVEQGIAWSMINERLLNPNLKPLELSDYALSIDFYCHFLQKRTDERLIRIFIDNLVNWVNASSELSSFSLVN</sequence>
<dbReference type="EMBL" id="QWDR01000003">
    <property type="protein sequence ID" value="RJY27360.1"/>
    <property type="molecule type" value="Genomic_DNA"/>
</dbReference>
<name>A0A3A6UQD7_LEGPN</name>
<keyword evidence="3" id="KW-0238">DNA-binding</keyword>
<evidence type="ECO:0000256" key="2">
    <source>
        <dbReference type="ARBA" id="ARBA00023015"/>
    </source>
</evidence>
<reference evidence="6 7" key="1">
    <citation type="submission" date="2018-08" db="EMBL/GenBank/DDBJ databases">
        <title>Genome Sequences of Legionella pneumophila subsp. pneumophila Isolates, Recovered from a Drinking Water System in a Large Builging.</title>
        <authorList>
            <person name="Gomez-Alvarez V."/>
            <person name="Boczek L."/>
            <person name="King D."/>
            <person name="Pemberton A."/>
            <person name="Pfaller S."/>
            <person name="Rodgers M."/>
            <person name="Santodomingo J."/>
            <person name="Revetta R."/>
        </authorList>
    </citation>
    <scope>NUCLEOTIDE SEQUENCE [LARGE SCALE GENOMIC DNA]</scope>
    <source>
        <strain evidence="6 7">L01C.1</strain>
    </source>
</reference>
<dbReference type="Pfam" id="PF00126">
    <property type="entry name" value="HTH_1"/>
    <property type="match status" value="1"/>
</dbReference>
<evidence type="ECO:0000313" key="7">
    <source>
        <dbReference type="Proteomes" id="UP000277145"/>
    </source>
</evidence>
<comment type="caution">
    <text evidence="6">The sequence shown here is derived from an EMBL/GenBank/DDBJ whole genome shotgun (WGS) entry which is preliminary data.</text>
</comment>
<dbReference type="PANTHER" id="PTHR30126">
    <property type="entry name" value="HTH-TYPE TRANSCRIPTIONAL REGULATOR"/>
    <property type="match status" value="1"/>
</dbReference>
<dbReference type="CDD" id="cd05466">
    <property type="entry name" value="PBP2_LTTR_substrate"/>
    <property type="match status" value="1"/>
</dbReference>
<dbReference type="SUPFAM" id="SSF46785">
    <property type="entry name" value="Winged helix' DNA-binding domain"/>
    <property type="match status" value="1"/>
</dbReference>
<evidence type="ECO:0000313" key="6">
    <source>
        <dbReference type="EMBL" id="RJY27360.1"/>
    </source>
</evidence>
<gene>
    <name evidence="6" type="ORF">D1H98_14125</name>
</gene>
<keyword evidence="4" id="KW-0804">Transcription</keyword>
<comment type="similarity">
    <text evidence="1">Belongs to the LysR transcriptional regulatory family.</text>
</comment>
<dbReference type="InterPro" id="IPR036390">
    <property type="entry name" value="WH_DNA-bd_sf"/>
</dbReference>
<dbReference type="PROSITE" id="PS50931">
    <property type="entry name" value="HTH_LYSR"/>
    <property type="match status" value="1"/>
</dbReference>
<dbReference type="InterPro" id="IPR036388">
    <property type="entry name" value="WH-like_DNA-bd_sf"/>
</dbReference>
<dbReference type="PANTHER" id="PTHR30126:SF40">
    <property type="entry name" value="HTH-TYPE TRANSCRIPTIONAL REGULATOR GLTR"/>
    <property type="match status" value="1"/>
</dbReference>